<evidence type="ECO:0000313" key="8">
    <source>
        <dbReference type="EMBL" id="GEP41629.1"/>
    </source>
</evidence>
<reference evidence="8 9" key="1">
    <citation type="submission" date="2019-07" db="EMBL/GenBank/DDBJ databases">
        <title>Whole genome shotgun sequence of Brevifollis gellanilyticus NBRC 108608.</title>
        <authorList>
            <person name="Hosoyama A."/>
            <person name="Uohara A."/>
            <person name="Ohji S."/>
            <person name="Ichikawa N."/>
        </authorList>
    </citation>
    <scope>NUCLEOTIDE SEQUENCE [LARGE SCALE GENOMIC DNA]</scope>
    <source>
        <strain evidence="8 9">NBRC 108608</strain>
    </source>
</reference>
<dbReference type="GO" id="GO:0012505">
    <property type="term" value="C:endomembrane system"/>
    <property type="evidence" value="ECO:0007669"/>
    <property type="project" value="UniProtKB-SubCell"/>
</dbReference>
<evidence type="ECO:0000256" key="3">
    <source>
        <dbReference type="ARBA" id="ARBA00022448"/>
    </source>
</evidence>
<dbReference type="Proteomes" id="UP000321577">
    <property type="component" value="Unassembled WGS sequence"/>
</dbReference>
<comment type="caution">
    <text evidence="8">The sequence shown here is derived from an EMBL/GenBank/DDBJ whole genome shotgun (WGS) entry which is preliminary data.</text>
</comment>
<dbReference type="Pfam" id="PF00860">
    <property type="entry name" value="Xan_ur_permease"/>
    <property type="match status" value="1"/>
</dbReference>
<dbReference type="EMBL" id="BKAG01000004">
    <property type="protein sequence ID" value="GEP41629.1"/>
    <property type="molecule type" value="Genomic_DNA"/>
</dbReference>
<evidence type="ECO:0000313" key="9">
    <source>
        <dbReference type="Proteomes" id="UP000321577"/>
    </source>
</evidence>
<dbReference type="InterPro" id="IPR006043">
    <property type="entry name" value="NCS2"/>
</dbReference>
<dbReference type="AlphaFoldDB" id="A0A512M4G1"/>
<evidence type="ECO:0000256" key="5">
    <source>
        <dbReference type="ARBA" id="ARBA00022989"/>
    </source>
</evidence>
<proteinExistence type="inferred from homology"/>
<accession>A0A512M4G1</accession>
<keyword evidence="5 7" id="KW-1133">Transmembrane helix</keyword>
<keyword evidence="3" id="KW-0813">Transport</keyword>
<dbReference type="GO" id="GO:0005345">
    <property type="term" value="F:purine nucleobase transmembrane transporter activity"/>
    <property type="evidence" value="ECO:0007669"/>
    <property type="project" value="TreeGrafter"/>
</dbReference>
<gene>
    <name evidence="8" type="primary">pbuG</name>
    <name evidence="8" type="ORF">BGE01nite_09200</name>
</gene>
<feature type="transmembrane region" description="Helical" evidence="7">
    <location>
        <begin position="62"/>
        <end position="80"/>
    </location>
</feature>
<evidence type="ECO:0000256" key="7">
    <source>
        <dbReference type="SAM" id="Phobius"/>
    </source>
</evidence>
<feature type="transmembrane region" description="Helical" evidence="7">
    <location>
        <begin position="411"/>
        <end position="437"/>
    </location>
</feature>
<dbReference type="GO" id="GO:0005886">
    <property type="term" value="C:plasma membrane"/>
    <property type="evidence" value="ECO:0007669"/>
    <property type="project" value="TreeGrafter"/>
</dbReference>
<keyword evidence="9" id="KW-1185">Reference proteome</keyword>
<name>A0A512M4G1_9BACT</name>
<feature type="transmembrane region" description="Helical" evidence="7">
    <location>
        <begin position="274"/>
        <end position="296"/>
    </location>
</feature>
<organism evidence="8 9">
    <name type="scientific">Brevifollis gellanilyticus</name>
    <dbReference type="NCBI Taxonomy" id="748831"/>
    <lineage>
        <taxon>Bacteria</taxon>
        <taxon>Pseudomonadati</taxon>
        <taxon>Verrucomicrobiota</taxon>
        <taxon>Verrucomicrobiia</taxon>
        <taxon>Verrucomicrobiales</taxon>
        <taxon>Verrucomicrobiaceae</taxon>
    </lineage>
</organism>
<comment type="similarity">
    <text evidence="2">Belongs to the nucleobase:cation symporter-2 (NCS2) (TC 2.A.40) family. Azg-like subfamily.</text>
</comment>
<keyword evidence="4 7" id="KW-0812">Transmembrane</keyword>
<evidence type="ECO:0000256" key="6">
    <source>
        <dbReference type="ARBA" id="ARBA00023136"/>
    </source>
</evidence>
<comment type="subcellular location">
    <subcellularLocation>
        <location evidence="1">Endomembrane system</location>
        <topology evidence="1">Multi-pass membrane protein</topology>
    </subcellularLocation>
</comment>
<dbReference type="InterPro" id="IPR045018">
    <property type="entry name" value="Azg-like"/>
</dbReference>
<evidence type="ECO:0000256" key="2">
    <source>
        <dbReference type="ARBA" id="ARBA00005697"/>
    </source>
</evidence>
<feature type="transmembrane region" description="Helical" evidence="7">
    <location>
        <begin position="380"/>
        <end position="399"/>
    </location>
</feature>
<feature type="transmembrane region" description="Helical" evidence="7">
    <location>
        <begin position="350"/>
        <end position="368"/>
    </location>
</feature>
<protein>
    <submittedName>
        <fullName evidence="8">Permease</fullName>
    </submittedName>
</protein>
<dbReference type="RefSeq" id="WP_218032893.1">
    <property type="nucleotide sequence ID" value="NZ_BKAG01000004.1"/>
</dbReference>
<feature type="transmembrane region" description="Helical" evidence="7">
    <location>
        <begin position="30"/>
        <end position="56"/>
    </location>
</feature>
<feature type="transmembrane region" description="Helical" evidence="7">
    <location>
        <begin position="223"/>
        <end position="242"/>
    </location>
</feature>
<feature type="transmembrane region" description="Helical" evidence="7">
    <location>
        <begin position="145"/>
        <end position="169"/>
    </location>
</feature>
<feature type="transmembrane region" description="Helical" evidence="7">
    <location>
        <begin position="113"/>
        <end position="133"/>
    </location>
</feature>
<feature type="transmembrane region" description="Helical" evidence="7">
    <location>
        <begin position="317"/>
        <end position="338"/>
    </location>
</feature>
<feature type="transmembrane region" description="Helical" evidence="7">
    <location>
        <begin position="449"/>
        <end position="466"/>
    </location>
</feature>
<sequence>MHTHLRALLMARMADFFKLHERGSSLRREVLGGLTTFVTMAYIIVVNPAILSFAGIPVGPGTVATILTAVVGCALMGLIANRPIAVAPYMGENAFIAFGLATLGIGWEQRLGAVFVSGVLFLIITIIGLRGWLANAVPAGLKHSFAVGIGLFLAFIGLYETGVVTSFVAGMPAQSLQTTAQGLFIAPAVPVKLGHLHDPQVLLAIGGFILMMVLMIRRVRGALLLGIVVTALAGWLLGFGTAPKAIVALPFTGDYNLSAIAFKLDIASVLKLSFLPVLLTLFLMSFLDTLATLTGLGAAADMLDEKGNLPEVQKPMLVDALTCMFSGLIGTSTSGAYIESATGISEGARTGLAALVTAGLFALSLFFIPLIEPLQQLRFAYGPALIAVGVLMVGSVRRIDFDDLTEWAPAFVTIVMMLFTYNIANGLTAGFVVHPLLKIATGRVRELNGGMIVLALLCTAYFLFGLPH</sequence>
<feature type="transmembrane region" description="Helical" evidence="7">
    <location>
        <begin position="199"/>
        <end position="216"/>
    </location>
</feature>
<evidence type="ECO:0000256" key="4">
    <source>
        <dbReference type="ARBA" id="ARBA00022692"/>
    </source>
</evidence>
<evidence type="ECO:0000256" key="1">
    <source>
        <dbReference type="ARBA" id="ARBA00004127"/>
    </source>
</evidence>
<dbReference type="PANTHER" id="PTHR43337:SF1">
    <property type="entry name" value="XANTHINE_URACIL PERMEASE C887.17-RELATED"/>
    <property type="match status" value="1"/>
</dbReference>
<feature type="transmembrane region" description="Helical" evidence="7">
    <location>
        <begin position="87"/>
        <end position="107"/>
    </location>
</feature>
<dbReference type="PANTHER" id="PTHR43337">
    <property type="entry name" value="XANTHINE/URACIL PERMEASE C887.17-RELATED"/>
    <property type="match status" value="1"/>
</dbReference>
<keyword evidence="6 7" id="KW-0472">Membrane</keyword>